<evidence type="ECO:0000313" key="1">
    <source>
        <dbReference type="EMBL" id="MBW0542705.1"/>
    </source>
</evidence>
<proteinExistence type="predicted"/>
<evidence type="ECO:0000313" key="2">
    <source>
        <dbReference type="Proteomes" id="UP000765509"/>
    </source>
</evidence>
<gene>
    <name evidence="1" type="ORF">O181_082420</name>
</gene>
<organism evidence="1 2">
    <name type="scientific">Austropuccinia psidii MF-1</name>
    <dbReference type="NCBI Taxonomy" id="1389203"/>
    <lineage>
        <taxon>Eukaryota</taxon>
        <taxon>Fungi</taxon>
        <taxon>Dikarya</taxon>
        <taxon>Basidiomycota</taxon>
        <taxon>Pucciniomycotina</taxon>
        <taxon>Pucciniomycetes</taxon>
        <taxon>Pucciniales</taxon>
        <taxon>Sphaerophragmiaceae</taxon>
        <taxon>Austropuccinia</taxon>
    </lineage>
</organism>
<comment type="caution">
    <text evidence="1">The sequence shown here is derived from an EMBL/GenBank/DDBJ whole genome shotgun (WGS) entry which is preliminary data.</text>
</comment>
<sequence>MNTNKTKAWWDGQLLNPIVKERNRARRWMLLTRSLEAKNCYQQWQQVFKTKVKELKRNHWQTFLATSGPNNAFNAFQFTKTMASGEVQPLKNMEGKLTNQKQEQTDLCFHMSAQAGTTIEDVEESEITVYQT</sequence>
<keyword evidence="2" id="KW-1185">Reference proteome</keyword>
<dbReference type="OrthoDB" id="2717295at2759"/>
<name>A0A9Q3FRU1_9BASI</name>
<dbReference type="AlphaFoldDB" id="A0A9Q3FRU1"/>
<dbReference type="Proteomes" id="UP000765509">
    <property type="component" value="Unassembled WGS sequence"/>
</dbReference>
<protein>
    <submittedName>
        <fullName evidence="1">Uncharacterized protein</fullName>
    </submittedName>
</protein>
<accession>A0A9Q3FRU1</accession>
<dbReference type="EMBL" id="AVOT02047405">
    <property type="protein sequence ID" value="MBW0542705.1"/>
    <property type="molecule type" value="Genomic_DNA"/>
</dbReference>
<reference evidence="1" key="1">
    <citation type="submission" date="2021-03" db="EMBL/GenBank/DDBJ databases">
        <title>Draft genome sequence of rust myrtle Austropuccinia psidii MF-1, a brazilian biotype.</title>
        <authorList>
            <person name="Quecine M.C."/>
            <person name="Pachon D.M.R."/>
            <person name="Bonatelli M.L."/>
            <person name="Correr F.H."/>
            <person name="Franceschini L.M."/>
            <person name="Leite T.F."/>
            <person name="Margarido G.R.A."/>
            <person name="Almeida C.A."/>
            <person name="Ferrarezi J.A."/>
            <person name="Labate C.A."/>
        </authorList>
    </citation>
    <scope>NUCLEOTIDE SEQUENCE</scope>
    <source>
        <strain evidence="1">MF-1</strain>
    </source>
</reference>